<feature type="compositionally biased region" description="Polar residues" evidence="1">
    <location>
        <begin position="305"/>
        <end position="316"/>
    </location>
</feature>
<dbReference type="EMBL" id="BJWL01000027">
    <property type="protein sequence ID" value="GFZ18360.1"/>
    <property type="molecule type" value="Genomic_DNA"/>
</dbReference>
<accession>A0A7J0H5J2</accession>
<dbReference type="Proteomes" id="UP000585474">
    <property type="component" value="Unassembled WGS sequence"/>
</dbReference>
<feature type="compositionally biased region" description="Basic and acidic residues" evidence="1">
    <location>
        <begin position="220"/>
        <end position="229"/>
    </location>
</feature>
<evidence type="ECO:0000256" key="1">
    <source>
        <dbReference type="SAM" id="MobiDB-lite"/>
    </source>
</evidence>
<evidence type="ECO:0000313" key="3">
    <source>
        <dbReference type="Proteomes" id="UP000585474"/>
    </source>
</evidence>
<gene>
    <name evidence="2" type="ORF">Acr_27g0000990</name>
</gene>
<organism evidence="2 3">
    <name type="scientific">Actinidia rufa</name>
    <dbReference type="NCBI Taxonomy" id="165716"/>
    <lineage>
        <taxon>Eukaryota</taxon>
        <taxon>Viridiplantae</taxon>
        <taxon>Streptophyta</taxon>
        <taxon>Embryophyta</taxon>
        <taxon>Tracheophyta</taxon>
        <taxon>Spermatophyta</taxon>
        <taxon>Magnoliopsida</taxon>
        <taxon>eudicotyledons</taxon>
        <taxon>Gunneridae</taxon>
        <taxon>Pentapetalae</taxon>
        <taxon>asterids</taxon>
        <taxon>Ericales</taxon>
        <taxon>Actinidiaceae</taxon>
        <taxon>Actinidia</taxon>
    </lineage>
</organism>
<proteinExistence type="predicted"/>
<evidence type="ECO:0000313" key="2">
    <source>
        <dbReference type="EMBL" id="GFZ18360.1"/>
    </source>
</evidence>
<feature type="region of interest" description="Disordered" evidence="1">
    <location>
        <begin position="406"/>
        <end position="428"/>
    </location>
</feature>
<feature type="region of interest" description="Disordered" evidence="1">
    <location>
        <begin position="175"/>
        <end position="263"/>
    </location>
</feature>
<protein>
    <submittedName>
        <fullName evidence="2">Uncharacterized protein</fullName>
    </submittedName>
</protein>
<dbReference type="AlphaFoldDB" id="A0A7J0H5J2"/>
<feature type="compositionally biased region" description="Basic and acidic residues" evidence="1">
    <location>
        <begin position="203"/>
        <end position="212"/>
    </location>
</feature>
<name>A0A7J0H5J2_9ERIC</name>
<keyword evidence="3" id="KW-1185">Reference proteome</keyword>
<sequence length="428" mass="47064">MPSEELFAPWHCGEYTDTPFSLSEFRNLFNLNSNPKLDQGWMYFKARYKKTLLRGYPSNVKGWKSKFFFVLVDEWELLVGSSREGVPRVPRTWGVPVFVFPGSMALGTVGEECPEGGHRAHRATRVSHALPMNTFNKTALLRSHYDGTKEDFTLCPRLNPTEVVEGKTMSKRISLKKLGKKVEKSKNKGSTGSPIPAKGVVISEKRPRDDHPISPSKKGKVMDSPKGKEVAPIPEPKKKTIRSGDAGPKATSSKPREGSSPSLGTILELMTSILSSPSVAKKILRGALVLGSSLAVRSREAGENASLQEGQATSMESEVDTDSLKNKLDRWGMLVVELREAMYKARSSAVEEFKSSSDFLGAVENAASKYFGKGFDFCKRQLHCHHPDLAINLEKMGLDLDLLAEEDEAANGGSDGEKDKGDYNPPLS</sequence>
<reference evidence="2 3" key="1">
    <citation type="submission" date="2019-07" db="EMBL/GenBank/DDBJ databases">
        <title>De Novo Assembly of kiwifruit Actinidia rufa.</title>
        <authorList>
            <person name="Sugita-Konishi S."/>
            <person name="Sato K."/>
            <person name="Mori E."/>
            <person name="Abe Y."/>
            <person name="Kisaki G."/>
            <person name="Hamano K."/>
            <person name="Suezawa K."/>
            <person name="Otani M."/>
            <person name="Fukuda T."/>
            <person name="Manabe T."/>
            <person name="Gomi K."/>
            <person name="Tabuchi M."/>
            <person name="Akimitsu K."/>
            <person name="Kataoka I."/>
        </authorList>
    </citation>
    <scope>NUCLEOTIDE SEQUENCE [LARGE SCALE GENOMIC DNA]</scope>
    <source>
        <strain evidence="3">cv. Fuchu</strain>
    </source>
</reference>
<feature type="region of interest" description="Disordered" evidence="1">
    <location>
        <begin position="302"/>
        <end position="321"/>
    </location>
</feature>
<comment type="caution">
    <text evidence="2">The sequence shown here is derived from an EMBL/GenBank/DDBJ whole genome shotgun (WGS) entry which is preliminary data.</text>
</comment>